<proteinExistence type="inferred from homology"/>
<feature type="domain" description="FAD-binding PCMH-type" evidence="6">
    <location>
        <begin position="77"/>
        <end position="247"/>
    </location>
</feature>
<sequence length="527" mass="56326">MRFLSLIAAAIALVAATAVTAVPSDLVPLSASSASSASSGSAACSAIALSLPSSQFLTPASVSYTSAQNGGFNPLNNKLQPACIVQPSSTADVATIIKAVFKKRANYAVRSGGHTGMAGWDSVQGGVLIDFSKMTAFSYNDKAKTVSIGPGLRWGQVYNLSEPFGVAPMGGRVYHVGTGLILGGGLSLLSPQYGYACDGLVSAEIVTPEGKVKKVDAKSDPQLLRAIKGGGGRFGVVTKYQLRAFPTGRKADKLWYGGTITSLTPDGMDAMVVLTETFVATPDDPKATLLSNVGVLKLQGVPTWLGITYLFYKGTEAEFNSVFRDFLQIPGAIVDVKPLSYVEAAAVVPLGWQSMQAYKWMGGSLYPNTSSITRPLPPLASIPVSSPKVRSTFLEVWNNMKPFLAKHVDIINSAFYSLTPVRTHQIEQGYLAGGNAISPPKGKNYVHWLFSNTLGPGTDSFPDDLEHDRLQLIKDNPSSPGLPLFLNEVDATQNAFATYGWYEQLKAQYERFDKSSFSLKYQQGPTF</sequence>
<accession>A0A0D1DY29</accession>
<dbReference type="InParanoid" id="A0A0D1DY29"/>
<dbReference type="InterPro" id="IPR036318">
    <property type="entry name" value="FAD-bd_PCMH-like_sf"/>
</dbReference>
<evidence type="ECO:0000256" key="5">
    <source>
        <dbReference type="SAM" id="SignalP"/>
    </source>
</evidence>
<evidence type="ECO:0000256" key="3">
    <source>
        <dbReference type="ARBA" id="ARBA00022827"/>
    </source>
</evidence>
<keyword evidence="2" id="KW-0285">Flavoprotein</keyword>
<evidence type="ECO:0000256" key="1">
    <source>
        <dbReference type="ARBA" id="ARBA00005466"/>
    </source>
</evidence>
<evidence type="ECO:0000313" key="8">
    <source>
        <dbReference type="Proteomes" id="UP000000561"/>
    </source>
</evidence>
<dbReference type="RefSeq" id="XP_011390858.1">
    <property type="nucleotide sequence ID" value="XM_011392556.1"/>
</dbReference>
<keyword evidence="5" id="KW-0732">Signal</keyword>
<keyword evidence="3" id="KW-0274">FAD</keyword>
<evidence type="ECO:0000256" key="2">
    <source>
        <dbReference type="ARBA" id="ARBA00022630"/>
    </source>
</evidence>
<dbReference type="InterPro" id="IPR050416">
    <property type="entry name" value="FAD-linked_Oxidoreductase"/>
</dbReference>
<evidence type="ECO:0000259" key="6">
    <source>
        <dbReference type="PROSITE" id="PS51387"/>
    </source>
</evidence>
<dbReference type="InterPro" id="IPR006094">
    <property type="entry name" value="Oxid_FAD_bind_N"/>
</dbReference>
<dbReference type="eggNOG" id="KOG1231">
    <property type="taxonomic scope" value="Eukaryota"/>
</dbReference>
<dbReference type="GO" id="GO:0016491">
    <property type="term" value="F:oxidoreductase activity"/>
    <property type="evidence" value="ECO:0007669"/>
    <property type="project" value="UniProtKB-KW"/>
</dbReference>
<dbReference type="AlphaFoldDB" id="A0A0D1DY29"/>
<feature type="signal peptide" evidence="5">
    <location>
        <begin position="1"/>
        <end position="21"/>
    </location>
</feature>
<organism evidence="7 8">
    <name type="scientific">Mycosarcoma maydis</name>
    <name type="common">Corn smut fungus</name>
    <name type="synonym">Ustilago maydis</name>
    <dbReference type="NCBI Taxonomy" id="5270"/>
    <lineage>
        <taxon>Eukaryota</taxon>
        <taxon>Fungi</taxon>
        <taxon>Dikarya</taxon>
        <taxon>Basidiomycota</taxon>
        <taxon>Ustilaginomycotina</taxon>
        <taxon>Ustilaginomycetes</taxon>
        <taxon>Ustilaginales</taxon>
        <taxon>Ustilaginaceae</taxon>
        <taxon>Mycosarcoma</taxon>
    </lineage>
</organism>
<dbReference type="PANTHER" id="PTHR42973:SF13">
    <property type="entry name" value="FAD-BINDING PCMH-TYPE DOMAIN-CONTAINING PROTEIN"/>
    <property type="match status" value="1"/>
</dbReference>
<dbReference type="OrthoDB" id="2151789at2759"/>
<dbReference type="VEuPathDB" id="FungiDB:UMAG_04533"/>
<dbReference type="OMA" id="GMACDSF"/>
<dbReference type="InterPro" id="IPR016169">
    <property type="entry name" value="FAD-bd_PCMH_sub2"/>
</dbReference>
<dbReference type="PANTHER" id="PTHR42973">
    <property type="entry name" value="BINDING OXIDOREDUCTASE, PUTATIVE (AFU_ORTHOLOGUE AFUA_1G17690)-RELATED"/>
    <property type="match status" value="1"/>
</dbReference>
<protein>
    <recommendedName>
        <fullName evidence="6">FAD-binding PCMH-type domain-containing protein</fullName>
    </recommendedName>
</protein>
<dbReference type="SUPFAM" id="SSF56176">
    <property type="entry name" value="FAD-binding/transporter-associated domain-like"/>
    <property type="match status" value="1"/>
</dbReference>
<gene>
    <name evidence="7" type="ORF">UMAG_04533</name>
</gene>
<feature type="chain" id="PRO_5002229425" description="FAD-binding PCMH-type domain-containing protein" evidence="5">
    <location>
        <begin position="22"/>
        <end position="527"/>
    </location>
</feature>
<dbReference type="PROSITE" id="PS51387">
    <property type="entry name" value="FAD_PCMH"/>
    <property type="match status" value="1"/>
</dbReference>
<dbReference type="Gene3D" id="3.30.465.10">
    <property type="match status" value="1"/>
</dbReference>
<dbReference type="KEGG" id="uma:UMAG_04533"/>
<dbReference type="GeneID" id="23564690"/>
<dbReference type="GO" id="GO:0005576">
    <property type="term" value="C:extracellular region"/>
    <property type="evidence" value="ECO:0000318"/>
    <property type="project" value="GO_Central"/>
</dbReference>
<comment type="similarity">
    <text evidence="1">Belongs to the oxygen-dependent FAD-linked oxidoreductase family.</text>
</comment>
<evidence type="ECO:0000256" key="4">
    <source>
        <dbReference type="ARBA" id="ARBA00023002"/>
    </source>
</evidence>
<keyword evidence="4" id="KW-0560">Oxidoreductase</keyword>
<dbReference type="STRING" id="237631.A0A0D1DY29"/>
<dbReference type="Pfam" id="PF01565">
    <property type="entry name" value="FAD_binding_4"/>
    <property type="match status" value="1"/>
</dbReference>
<dbReference type="EMBL" id="CM003152">
    <property type="protein sequence ID" value="KIS67435.1"/>
    <property type="molecule type" value="Genomic_DNA"/>
</dbReference>
<dbReference type="Proteomes" id="UP000000561">
    <property type="component" value="Chromosome 13"/>
</dbReference>
<dbReference type="GO" id="GO:0071949">
    <property type="term" value="F:FAD binding"/>
    <property type="evidence" value="ECO:0007669"/>
    <property type="project" value="InterPro"/>
</dbReference>
<name>A0A0D1DY29_MYCMD</name>
<dbReference type="InterPro" id="IPR016166">
    <property type="entry name" value="FAD-bd_PCMH"/>
</dbReference>
<evidence type="ECO:0000313" key="7">
    <source>
        <dbReference type="EMBL" id="KIS67435.1"/>
    </source>
</evidence>
<reference evidence="7 8" key="1">
    <citation type="journal article" date="2006" name="Nature">
        <title>Insights from the genome of the biotrophic fungal plant pathogen Ustilago maydis.</title>
        <authorList>
            <person name="Kamper J."/>
            <person name="Kahmann R."/>
            <person name="Bolker M."/>
            <person name="Ma L.J."/>
            <person name="Brefort T."/>
            <person name="Saville B.J."/>
            <person name="Banuett F."/>
            <person name="Kronstad J.W."/>
            <person name="Gold S.E."/>
            <person name="Muller O."/>
            <person name="Perlin M.H."/>
            <person name="Wosten H.A."/>
            <person name="de Vries R."/>
            <person name="Ruiz-Herrera J."/>
            <person name="Reynaga-Pena C.G."/>
            <person name="Snetselaar K."/>
            <person name="McCann M."/>
            <person name="Perez-Martin J."/>
            <person name="Feldbrugge M."/>
            <person name="Basse C.W."/>
            <person name="Steinberg G."/>
            <person name="Ibeas J.I."/>
            <person name="Holloman W."/>
            <person name="Guzman P."/>
            <person name="Farman M."/>
            <person name="Stajich J.E."/>
            <person name="Sentandreu R."/>
            <person name="Gonzalez-Prieto J.M."/>
            <person name="Kennell J.C."/>
            <person name="Molina L."/>
            <person name="Schirawski J."/>
            <person name="Mendoza-Mendoza A."/>
            <person name="Greilinger D."/>
            <person name="Munch K."/>
            <person name="Rossel N."/>
            <person name="Scherer M."/>
            <person name="Vranes M."/>
            <person name="Ladendorf O."/>
            <person name="Vincon V."/>
            <person name="Fuchs U."/>
            <person name="Sandrock B."/>
            <person name="Meng S."/>
            <person name="Ho E.C."/>
            <person name="Cahill M.J."/>
            <person name="Boyce K.J."/>
            <person name="Klose J."/>
            <person name="Klosterman S.J."/>
            <person name="Deelstra H.J."/>
            <person name="Ortiz-Castellanos L."/>
            <person name="Li W."/>
            <person name="Sanchez-Alonso P."/>
            <person name="Schreier P.H."/>
            <person name="Hauser-Hahn I."/>
            <person name="Vaupel M."/>
            <person name="Koopmann E."/>
            <person name="Friedrich G."/>
            <person name="Voss H."/>
            <person name="Schluter T."/>
            <person name="Margolis J."/>
            <person name="Platt D."/>
            <person name="Swimmer C."/>
            <person name="Gnirke A."/>
            <person name="Chen F."/>
            <person name="Vysotskaia V."/>
            <person name="Mannhaupt G."/>
            <person name="Guldener U."/>
            <person name="Munsterkotter M."/>
            <person name="Haase D."/>
            <person name="Oesterheld M."/>
            <person name="Mewes H.W."/>
            <person name="Mauceli E.W."/>
            <person name="DeCaprio D."/>
            <person name="Wade C.M."/>
            <person name="Butler J."/>
            <person name="Young S."/>
            <person name="Jaffe D.B."/>
            <person name="Calvo S."/>
            <person name="Nusbaum C."/>
            <person name="Galagan J."/>
            <person name="Birren B.W."/>
        </authorList>
    </citation>
    <scope>NUCLEOTIDE SEQUENCE [LARGE SCALE GENOMIC DNA]</scope>
    <source>
        <strain evidence="8">DSM 14603 / FGSC 9021 / UM521</strain>
    </source>
</reference>
<keyword evidence="8" id="KW-1185">Reference proteome</keyword>